<dbReference type="GeneID" id="37040620"/>
<dbReference type="Proteomes" id="UP000245768">
    <property type="component" value="Unassembled WGS sequence"/>
</dbReference>
<dbReference type="PANTHER" id="PTHR14614">
    <property type="entry name" value="HEPATOCELLULAR CARCINOMA-ASSOCIATED ANTIGEN"/>
    <property type="match status" value="1"/>
</dbReference>
<gene>
    <name evidence="1" type="ORF">FA10DRAFT_226971</name>
</gene>
<dbReference type="PANTHER" id="PTHR14614:SF104">
    <property type="entry name" value="N-METHYLTRANSFERASE, PUTATIVE (AFU_ORTHOLOGUE AFUA_1G17750)-RELATED"/>
    <property type="match status" value="1"/>
</dbReference>
<dbReference type="EMBL" id="KZ819634">
    <property type="protein sequence ID" value="PWN94198.1"/>
    <property type="molecule type" value="Genomic_DNA"/>
</dbReference>
<dbReference type="GO" id="GO:0005737">
    <property type="term" value="C:cytoplasm"/>
    <property type="evidence" value="ECO:0007669"/>
    <property type="project" value="TreeGrafter"/>
</dbReference>
<dbReference type="InterPro" id="IPR019410">
    <property type="entry name" value="Methyltransf_16"/>
</dbReference>
<sequence length="332" mass="36619">MKAAVSHETLHPSLGSPGDAVVYHPLSLSREAQAEEEKGAEAVKVQVPPAAIQHIFAHRQWRAGMLLADAIAHGHLALAEKTVLELGAGTGLPGIVSARRQDVKMTVLTDYDSPPIVSLLQQNVRTNTGSSMSRVRVAGHTWGVAMDDVVELLPTSLQSHLFDVVLLGDCIWDDLSHAALLKSITFLLGKRATSRVYMVAGLHTGRQRIVSFLRRAYRAGLELRPLDLDASCDWMKAQDKDGEEAASEELRRLKDDDALRDAPELVLELGVGGGDEKGQSDKVWEANKPRLDGRRRTFVHQERLEEAQEMGGIKERNRWITISALGWREDLL</sequence>
<dbReference type="SUPFAM" id="SSF53335">
    <property type="entry name" value="S-adenosyl-L-methionine-dependent methyltransferases"/>
    <property type="match status" value="1"/>
</dbReference>
<name>A0A316YZV5_9BASI</name>
<evidence type="ECO:0000313" key="2">
    <source>
        <dbReference type="Proteomes" id="UP000245768"/>
    </source>
</evidence>
<organism evidence="1 2">
    <name type="scientific">Acaromyces ingoldii</name>
    <dbReference type="NCBI Taxonomy" id="215250"/>
    <lineage>
        <taxon>Eukaryota</taxon>
        <taxon>Fungi</taxon>
        <taxon>Dikarya</taxon>
        <taxon>Basidiomycota</taxon>
        <taxon>Ustilaginomycotina</taxon>
        <taxon>Exobasidiomycetes</taxon>
        <taxon>Exobasidiales</taxon>
        <taxon>Cryptobasidiaceae</taxon>
        <taxon>Acaromyces</taxon>
    </lineage>
</organism>
<proteinExistence type="predicted"/>
<dbReference type="Pfam" id="PF10294">
    <property type="entry name" value="Methyltransf_16"/>
    <property type="match status" value="1"/>
</dbReference>
<dbReference type="OrthoDB" id="407325at2759"/>
<dbReference type="AlphaFoldDB" id="A0A316YZV5"/>
<keyword evidence="2" id="KW-1185">Reference proteome</keyword>
<protein>
    <recommendedName>
        <fullName evidence="3">Nicotinamide N-methyltransferase</fullName>
    </recommendedName>
</protein>
<evidence type="ECO:0008006" key="3">
    <source>
        <dbReference type="Google" id="ProtNLM"/>
    </source>
</evidence>
<reference evidence="1 2" key="1">
    <citation type="journal article" date="2018" name="Mol. Biol. Evol.">
        <title>Broad Genomic Sampling Reveals a Smut Pathogenic Ancestry of the Fungal Clade Ustilaginomycotina.</title>
        <authorList>
            <person name="Kijpornyongpan T."/>
            <person name="Mondo S.J."/>
            <person name="Barry K."/>
            <person name="Sandor L."/>
            <person name="Lee J."/>
            <person name="Lipzen A."/>
            <person name="Pangilinan J."/>
            <person name="LaButti K."/>
            <person name="Hainaut M."/>
            <person name="Henrissat B."/>
            <person name="Grigoriev I.V."/>
            <person name="Spatafora J.W."/>
            <person name="Aime M.C."/>
        </authorList>
    </citation>
    <scope>NUCLEOTIDE SEQUENCE [LARGE SCALE GENOMIC DNA]</scope>
    <source>
        <strain evidence="1 2">MCA 4198</strain>
    </source>
</reference>
<dbReference type="InterPro" id="IPR029063">
    <property type="entry name" value="SAM-dependent_MTases_sf"/>
</dbReference>
<dbReference type="RefSeq" id="XP_025381396.1">
    <property type="nucleotide sequence ID" value="XM_025518704.1"/>
</dbReference>
<dbReference type="CDD" id="cd02440">
    <property type="entry name" value="AdoMet_MTases"/>
    <property type="match status" value="1"/>
</dbReference>
<evidence type="ECO:0000313" key="1">
    <source>
        <dbReference type="EMBL" id="PWN94198.1"/>
    </source>
</evidence>
<dbReference type="GO" id="GO:0008757">
    <property type="term" value="F:S-adenosylmethionine-dependent methyltransferase activity"/>
    <property type="evidence" value="ECO:0007669"/>
    <property type="project" value="UniProtKB-ARBA"/>
</dbReference>
<dbReference type="Gene3D" id="3.40.50.150">
    <property type="entry name" value="Vaccinia Virus protein VP39"/>
    <property type="match status" value="1"/>
</dbReference>
<dbReference type="InParanoid" id="A0A316YZV5"/>
<accession>A0A316YZV5</accession>